<sequence>MKAYLRKDSRTSLKICRTKPIFDYYIIYHSQVCDFRGYPDEIYDEELIKALTAIFKSSDPALRDGFEIRVSGRYDTFLDKFRIFATVLVDYDFWNVLTNFITAPKISIAGSYCGYGVYMHFQLLDSDDDVSTEPETESLPFHVSEFPLKNGQSSHELQGLLPLQKMLRTSKELAKFHLTYSITLEWKDFSLNPQSLKPSVLEKIRSEMLLVDCTVVASNKEEFECHRNILAAHSDVLHVKLTNDLKESQTSRIEMNDLSPDGVRCLLAYMYGREPQLVPTESITIELLKTGHKYNIANLKQQMLKLLCTKPPHWFSTDGVLELYFFIVNIEEYQVLCEKLLHLLKMEPISRIQNAALYQEMLKRYPKEASELALKFMENDDR</sequence>
<name>A0ABP1RTZ1_9HEXA</name>
<evidence type="ECO:0000313" key="2">
    <source>
        <dbReference type="EMBL" id="CAL8135688.1"/>
    </source>
</evidence>
<organism evidence="2 3">
    <name type="scientific">Orchesella dallaii</name>
    <dbReference type="NCBI Taxonomy" id="48710"/>
    <lineage>
        <taxon>Eukaryota</taxon>
        <taxon>Metazoa</taxon>
        <taxon>Ecdysozoa</taxon>
        <taxon>Arthropoda</taxon>
        <taxon>Hexapoda</taxon>
        <taxon>Collembola</taxon>
        <taxon>Entomobryomorpha</taxon>
        <taxon>Entomobryoidea</taxon>
        <taxon>Orchesellidae</taxon>
        <taxon>Orchesellinae</taxon>
        <taxon>Orchesella</taxon>
    </lineage>
</organism>
<keyword evidence="3" id="KW-1185">Reference proteome</keyword>
<dbReference type="SUPFAM" id="SSF54695">
    <property type="entry name" value="POZ domain"/>
    <property type="match status" value="1"/>
</dbReference>
<accession>A0ABP1RTZ1</accession>
<gene>
    <name evidence="2" type="ORF">ODALV1_LOCUS26092</name>
</gene>
<dbReference type="EMBL" id="CAXLJM020000109">
    <property type="protein sequence ID" value="CAL8135688.1"/>
    <property type="molecule type" value="Genomic_DNA"/>
</dbReference>
<dbReference type="CDD" id="cd18186">
    <property type="entry name" value="BTB_POZ_ZBTB_KLHL-like"/>
    <property type="match status" value="1"/>
</dbReference>
<dbReference type="PANTHER" id="PTHR24413">
    <property type="entry name" value="SPECKLE-TYPE POZ PROTEIN"/>
    <property type="match status" value="1"/>
</dbReference>
<dbReference type="Gene3D" id="3.30.710.10">
    <property type="entry name" value="Potassium Channel Kv1.1, Chain A"/>
    <property type="match status" value="1"/>
</dbReference>
<dbReference type="SMART" id="SM00225">
    <property type="entry name" value="BTB"/>
    <property type="match status" value="1"/>
</dbReference>
<feature type="domain" description="BTB" evidence="1">
    <location>
        <begin position="211"/>
        <end position="279"/>
    </location>
</feature>
<proteinExistence type="predicted"/>
<evidence type="ECO:0000259" key="1">
    <source>
        <dbReference type="PROSITE" id="PS50097"/>
    </source>
</evidence>
<protein>
    <recommendedName>
        <fullName evidence="1">BTB domain-containing protein</fullName>
    </recommendedName>
</protein>
<dbReference type="InterPro" id="IPR000210">
    <property type="entry name" value="BTB/POZ_dom"/>
</dbReference>
<dbReference type="InterPro" id="IPR011333">
    <property type="entry name" value="SKP1/BTB/POZ_sf"/>
</dbReference>
<dbReference type="Pfam" id="PF00651">
    <property type="entry name" value="BTB"/>
    <property type="match status" value="1"/>
</dbReference>
<evidence type="ECO:0000313" key="3">
    <source>
        <dbReference type="Proteomes" id="UP001642540"/>
    </source>
</evidence>
<reference evidence="2 3" key="1">
    <citation type="submission" date="2024-08" db="EMBL/GenBank/DDBJ databases">
        <authorList>
            <person name="Cucini C."/>
            <person name="Frati F."/>
        </authorList>
    </citation>
    <scope>NUCLEOTIDE SEQUENCE [LARGE SCALE GENOMIC DNA]</scope>
</reference>
<dbReference type="PROSITE" id="PS50097">
    <property type="entry name" value="BTB"/>
    <property type="match status" value="1"/>
</dbReference>
<dbReference type="Proteomes" id="UP001642540">
    <property type="component" value="Unassembled WGS sequence"/>
</dbReference>
<comment type="caution">
    <text evidence="2">The sequence shown here is derived from an EMBL/GenBank/DDBJ whole genome shotgun (WGS) entry which is preliminary data.</text>
</comment>